<protein>
    <submittedName>
        <fullName evidence="1">Secreted protein</fullName>
    </submittedName>
</protein>
<name>W4VB95_9FIRM</name>
<proteinExistence type="predicted"/>
<dbReference type="ESTHER" id="9firm-w4vb95">
    <property type="family name" value="Chlorophyllase"/>
</dbReference>
<dbReference type="Gene3D" id="3.40.50.1820">
    <property type="entry name" value="alpha/beta hydrolase"/>
    <property type="match status" value="1"/>
</dbReference>
<dbReference type="Pfam" id="PF07224">
    <property type="entry name" value="Chlorophyllase"/>
    <property type="match status" value="1"/>
</dbReference>
<evidence type="ECO:0000313" key="2">
    <source>
        <dbReference type="Proteomes" id="UP000019109"/>
    </source>
</evidence>
<comment type="caution">
    <text evidence="1">The sequence shown here is derived from an EMBL/GenBank/DDBJ whole genome shotgun (WGS) entry which is preliminary data.</text>
</comment>
<dbReference type="EMBL" id="BAVR01000072">
    <property type="protein sequence ID" value="GAE90462.1"/>
    <property type="molecule type" value="Genomic_DNA"/>
</dbReference>
<sequence>MFVFVGCSTEKVTEEPQVTPEIAKETVRNLELYNLEAPKGSKYEAIVTEFDLGKKEYLSKAGKIMPYNIRGIIGVPEGDGPFPLILITHGSHSNDDETKRFDTGFDYVVKDLAENGYIAVSMDMSKPYIWKYGDGDDAEKSIPIANDHIENLILANEGNNPGYGVDLKGKIDFDKIALAGHSRGGETIFDITDDQAKRGVRIKALLSIAPTALFEREMPDIDVAIIVSEYDGDVQLDGYNMYSMLNAKSKGLHFVTLLMKGNHNYFNRNIQENDSWRSRHKNLDDQLTREQQESFLTNYAVGFFNAVLLGKTDDFINANLPQPNKMYGFNVKTMYRTDKKIDLVDVTTTDDFKAEGGFVEATVDSWFFKLDKVLIDTVTSGIEPFNIRPLINVKWTDRNSRVNISPKVQDFSRHEALTLNMVIDSADELNKKDASQQFTVELKDAYGNLSRVVLPENMNALERTPGEMDYTPLGDMVLTFWSTASPVSCINLPLNEFKNLDFKHIESISLIFDKTDSGSIFIDSITLQ</sequence>
<gene>
    <name evidence="1" type="ORF">JCM21531_4078</name>
</gene>
<dbReference type="InterPro" id="IPR017395">
    <property type="entry name" value="Chlorophyllase-like"/>
</dbReference>
<dbReference type="PANTHER" id="PTHR33428:SF2">
    <property type="entry name" value="CHLOROPHYLLASE-2"/>
    <property type="match status" value="1"/>
</dbReference>
<reference evidence="1" key="1">
    <citation type="journal article" date="2014" name="Genome Announc.">
        <title>Draft Genome Sequence of Clostridium straminisolvens Strain JCM 21531T, Isolated from a Cellulose-Degrading Bacterial Community.</title>
        <authorList>
            <person name="Yuki M."/>
            <person name="Oshima K."/>
            <person name="Suda W."/>
            <person name="Sakamoto M."/>
            <person name="Kitamura K."/>
            <person name="Iida T."/>
            <person name="Hattori M."/>
            <person name="Ohkuma M."/>
        </authorList>
    </citation>
    <scope>NUCLEOTIDE SEQUENCE [LARGE SCALE GENOMIC DNA]</scope>
    <source>
        <strain evidence="1">JCM 21531</strain>
    </source>
</reference>
<dbReference type="Proteomes" id="UP000019109">
    <property type="component" value="Unassembled WGS sequence"/>
</dbReference>
<dbReference type="SMR" id="W4VB95"/>
<organism evidence="1 2">
    <name type="scientific">Acetivibrio straminisolvens JCM 21531</name>
    <dbReference type="NCBI Taxonomy" id="1294263"/>
    <lineage>
        <taxon>Bacteria</taxon>
        <taxon>Bacillati</taxon>
        <taxon>Bacillota</taxon>
        <taxon>Clostridia</taxon>
        <taxon>Eubacteriales</taxon>
        <taxon>Oscillospiraceae</taxon>
        <taxon>Acetivibrio</taxon>
    </lineage>
</organism>
<keyword evidence="2" id="KW-1185">Reference proteome</keyword>
<dbReference type="GO" id="GO:0015996">
    <property type="term" value="P:chlorophyll catabolic process"/>
    <property type="evidence" value="ECO:0007669"/>
    <property type="project" value="TreeGrafter"/>
</dbReference>
<accession>W4VB95</accession>
<dbReference type="PANTHER" id="PTHR33428">
    <property type="entry name" value="CHLOROPHYLLASE-2, CHLOROPLASTIC"/>
    <property type="match status" value="1"/>
</dbReference>
<dbReference type="GO" id="GO:0047746">
    <property type="term" value="F:chlorophyllase activity"/>
    <property type="evidence" value="ECO:0007669"/>
    <property type="project" value="TreeGrafter"/>
</dbReference>
<dbReference type="SUPFAM" id="SSF53474">
    <property type="entry name" value="alpha/beta-Hydrolases"/>
    <property type="match status" value="1"/>
</dbReference>
<evidence type="ECO:0000313" key="1">
    <source>
        <dbReference type="EMBL" id="GAE90462.1"/>
    </source>
</evidence>
<dbReference type="AlphaFoldDB" id="W4VB95"/>
<dbReference type="STRING" id="1294263.JCM21531_4078"/>
<dbReference type="InterPro" id="IPR029058">
    <property type="entry name" value="AB_hydrolase_fold"/>
</dbReference>